<name>A0ABP0NEW0_9DINO</name>
<keyword evidence="2" id="KW-1185">Reference proteome</keyword>
<sequence>MPCLDDGRPFSHGGPFSYVIADVIACEQHLCPSCRTPMTRKLRLREAKSRSFGTMKALSYRQPLLLPKTSSLQTHLARGWQNSSLERA</sequence>
<reference evidence="1 2" key="1">
    <citation type="submission" date="2024-02" db="EMBL/GenBank/DDBJ databases">
        <authorList>
            <person name="Chen Y."/>
            <person name="Shah S."/>
            <person name="Dougan E. K."/>
            <person name="Thang M."/>
            <person name="Chan C."/>
        </authorList>
    </citation>
    <scope>NUCLEOTIDE SEQUENCE [LARGE SCALE GENOMIC DNA]</scope>
</reference>
<protein>
    <submittedName>
        <fullName evidence="1">Uncharacterized protein</fullName>
    </submittedName>
</protein>
<gene>
    <name evidence="1" type="ORF">CCMP2556_LOCUS29944</name>
</gene>
<comment type="caution">
    <text evidence="1">The sequence shown here is derived from an EMBL/GenBank/DDBJ whole genome shotgun (WGS) entry which is preliminary data.</text>
</comment>
<evidence type="ECO:0000313" key="1">
    <source>
        <dbReference type="EMBL" id="CAK9060860.1"/>
    </source>
</evidence>
<proteinExistence type="predicted"/>
<organism evidence="1 2">
    <name type="scientific">Durusdinium trenchii</name>
    <dbReference type="NCBI Taxonomy" id="1381693"/>
    <lineage>
        <taxon>Eukaryota</taxon>
        <taxon>Sar</taxon>
        <taxon>Alveolata</taxon>
        <taxon>Dinophyceae</taxon>
        <taxon>Suessiales</taxon>
        <taxon>Symbiodiniaceae</taxon>
        <taxon>Durusdinium</taxon>
    </lineage>
</organism>
<accession>A0ABP0NEW0</accession>
<dbReference type="EMBL" id="CAXAMN010021562">
    <property type="protein sequence ID" value="CAK9060860.1"/>
    <property type="molecule type" value="Genomic_DNA"/>
</dbReference>
<dbReference type="Proteomes" id="UP001642484">
    <property type="component" value="Unassembled WGS sequence"/>
</dbReference>
<evidence type="ECO:0000313" key="2">
    <source>
        <dbReference type="Proteomes" id="UP001642484"/>
    </source>
</evidence>